<dbReference type="EMBL" id="VFOV01000001">
    <property type="protein sequence ID" value="TQL69548.1"/>
    <property type="molecule type" value="Genomic_DNA"/>
</dbReference>
<dbReference type="Proteomes" id="UP000320209">
    <property type="component" value="Unassembled WGS sequence"/>
</dbReference>
<evidence type="ECO:0000313" key="3">
    <source>
        <dbReference type="Proteomes" id="UP000320209"/>
    </source>
</evidence>
<dbReference type="InterPro" id="IPR011009">
    <property type="entry name" value="Kinase-like_dom_sf"/>
</dbReference>
<keyword evidence="2" id="KW-0808">Transferase</keyword>
<dbReference type="SUPFAM" id="SSF56112">
    <property type="entry name" value="Protein kinase-like (PK-like)"/>
    <property type="match status" value="1"/>
</dbReference>
<evidence type="ECO:0000313" key="2">
    <source>
        <dbReference type="EMBL" id="TQL69548.1"/>
    </source>
</evidence>
<evidence type="ECO:0000259" key="1">
    <source>
        <dbReference type="Pfam" id="PF01636"/>
    </source>
</evidence>
<proteinExistence type="predicted"/>
<gene>
    <name evidence="2" type="ORF">FB381_3458</name>
</gene>
<name>A0A543AAB8_9ACTN</name>
<feature type="domain" description="Aminoglycoside phosphotransferase" evidence="1">
    <location>
        <begin position="56"/>
        <end position="153"/>
    </location>
</feature>
<dbReference type="GO" id="GO:0016301">
    <property type="term" value="F:kinase activity"/>
    <property type="evidence" value="ECO:0007669"/>
    <property type="project" value="UniProtKB-KW"/>
</dbReference>
<sequence length="260" mass="28806">MLWEAADPREMLTERFGFASATEATGWLDKVLAEHWSLRVDVCERLVISDANCLAWVVVDGRRMIAKWSMRPQVFERLAAIARLSVWLDERGIPVSAPQPALDGSLQVEVDGFSLGLQQVIAGELLDIADPVQVTAAGETLARMHAAMADYPEPIPSIEPPAPGTQLVGNDFRSANIIWSGERIAAVLDLEESSYRRRVDDLAQAAVLLGTRYHDWRPTPVEVRRAFVAAYVSVHPLQCDEAAALDERIATYLTRFSWPG</sequence>
<accession>A0A543AAB8</accession>
<dbReference type="Pfam" id="PF01636">
    <property type="entry name" value="APH"/>
    <property type="match status" value="2"/>
</dbReference>
<dbReference type="AlphaFoldDB" id="A0A543AAB8"/>
<reference evidence="2 3" key="1">
    <citation type="submission" date="2019-06" db="EMBL/GenBank/DDBJ databases">
        <title>Sequencing the genomes of 1000 actinobacteria strains.</title>
        <authorList>
            <person name="Klenk H.-P."/>
        </authorList>
    </citation>
    <scope>NUCLEOTIDE SEQUENCE [LARGE SCALE GENOMIC DNA]</scope>
    <source>
        <strain evidence="2 3">DSM 25218</strain>
    </source>
</reference>
<organism evidence="2 3">
    <name type="scientific">Nocardioides albertanoniae</name>
    <dbReference type="NCBI Taxonomy" id="1175486"/>
    <lineage>
        <taxon>Bacteria</taxon>
        <taxon>Bacillati</taxon>
        <taxon>Actinomycetota</taxon>
        <taxon>Actinomycetes</taxon>
        <taxon>Propionibacteriales</taxon>
        <taxon>Nocardioidaceae</taxon>
        <taxon>Nocardioides</taxon>
    </lineage>
</organism>
<keyword evidence="2" id="KW-0418">Kinase</keyword>
<keyword evidence="3" id="KW-1185">Reference proteome</keyword>
<dbReference type="InterPro" id="IPR002575">
    <property type="entry name" value="Aminoglycoside_PTrfase"/>
</dbReference>
<comment type="caution">
    <text evidence="2">The sequence shown here is derived from an EMBL/GenBank/DDBJ whole genome shotgun (WGS) entry which is preliminary data.</text>
</comment>
<dbReference type="Gene3D" id="3.90.1200.10">
    <property type="match status" value="1"/>
</dbReference>
<protein>
    <submittedName>
        <fullName evidence="2">Homoserine kinase type II</fullName>
    </submittedName>
</protein>
<feature type="domain" description="Aminoglycoside phosphotransferase" evidence="1">
    <location>
        <begin position="166"/>
        <end position="231"/>
    </location>
</feature>